<feature type="domain" description="GGDEF" evidence="4">
    <location>
        <begin position="409"/>
        <end position="538"/>
    </location>
</feature>
<proteinExistence type="predicted"/>
<keyword evidence="6" id="KW-1185">Reference proteome</keyword>
<dbReference type="SMART" id="SM00267">
    <property type="entry name" value="GGDEF"/>
    <property type="match status" value="1"/>
</dbReference>
<dbReference type="InterPro" id="IPR029787">
    <property type="entry name" value="Nucleotide_cyclase"/>
</dbReference>
<evidence type="ECO:0000256" key="1">
    <source>
        <dbReference type="ARBA" id="ARBA00012528"/>
    </source>
</evidence>
<comment type="caution">
    <text evidence="5">The sequence shown here is derived from an EMBL/GenBank/DDBJ whole genome shotgun (WGS) entry which is preliminary data.</text>
</comment>
<dbReference type="PANTHER" id="PTHR45138:SF9">
    <property type="entry name" value="DIGUANYLATE CYCLASE DGCM-RELATED"/>
    <property type="match status" value="1"/>
</dbReference>
<organism evidence="5 6">
    <name type="scientific">Phaeospirillum tilakii</name>
    <dbReference type="NCBI Taxonomy" id="741673"/>
    <lineage>
        <taxon>Bacteria</taxon>
        <taxon>Pseudomonadati</taxon>
        <taxon>Pseudomonadota</taxon>
        <taxon>Alphaproteobacteria</taxon>
        <taxon>Rhodospirillales</taxon>
        <taxon>Rhodospirillaceae</taxon>
        <taxon>Phaeospirillum</taxon>
    </lineage>
</organism>
<feature type="transmembrane region" description="Helical" evidence="3">
    <location>
        <begin position="284"/>
        <end position="309"/>
    </location>
</feature>
<evidence type="ECO:0000256" key="3">
    <source>
        <dbReference type="SAM" id="Phobius"/>
    </source>
</evidence>
<dbReference type="Gene3D" id="3.30.450.20">
    <property type="entry name" value="PAS domain"/>
    <property type="match status" value="1"/>
</dbReference>
<reference evidence="6" key="1">
    <citation type="journal article" date="2019" name="Int. J. Syst. Evol. Microbiol.">
        <title>The Global Catalogue of Microorganisms (GCM) 10K type strain sequencing project: providing services to taxonomists for standard genome sequencing and annotation.</title>
        <authorList>
            <consortium name="The Broad Institute Genomics Platform"/>
            <consortium name="The Broad Institute Genome Sequencing Center for Infectious Disease"/>
            <person name="Wu L."/>
            <person name="Ma J."/>
        </authorList>
    </citation>
    <scope>NUCLEOTIDE SEQUENCE [LARGE SCALE GENOMIC DNA]</scope>
    <source>
        <strain evidence="6">KCTC 15012</strain>
    </source>
</reference>
<dbReference type="EC" id="2.7.7.65" evidence="1"/>
<dbReference type="NCBIfam" id="TIGR00254">
    <property type="entry name" value="GGDEF"/>
    <property type="match status" value="1"/>
</dbReference>
<dbReference type="PANTHER" id="PTHR45138">
    <property type="entry name" value="REGULATORY COMPONENTS OF SENSORY TRANSDUCTION SYSTEM"/>
    <property type="match status" value="1"/>
</dbReference>
<sequence>MTFFSALGSVTLGIRFWLVLVVVVSSSPLLAFTAYTLHALYQARAESLIVQLTERTRSAANAIDLRIDIGLSSLTTLASAEAAQRRDLPALYRHAQMVARETPGVMTIVLLDRAGNQLFSSREPFGAPLPPTEAPDSVERVFATGQPASSGVYTGAISKRQVVAIGVPVTIDGAVAYCLRMIVPVEVFATVLDGLHLPHDWVVALVDATQRTIAISHMKQESAGTAVPPDLAAALRRGERDLITFAAPDGTEISAAIVAVPRTDWVVLIGVATRALREPLDQTVAALAIGIALVLTMALACALVLSGVLGRQFTALVRASRDFARTGSLPAYGAAVREVVEIGRTLIQASRREQEIKDALVDALSTQRELSNRLTSARCDSLTGLPGRGLFLELVELLRRDAAGARKPLALAVMLLDLDGFKAVNDRFGHARGDEVLRQTAEILRHILRDRDACGRLGGDEFVVCISAPAEEIEAVAEVIAARIVTMVGQLGEGLGCSVGVALWPPGQGDIAAALHRADQAMYRAKQNGKNRFRLATDADDGSDEDQVPLTS</sequence>
<evidence type="ECO:0000256" key="2">
    <source>
        <dbReference type="ARBA" id="ARBA00034247"/>
    </source>
</evidence>
<feature type="transmembrane region" description="Helical" evidence="3">
    <location>
        <begin position="12"/>
        <end position="37"/>
    </location>
</feature>
<protein>
    <recommendedName>
        <fullName evidence="1">diguanylate cyclase</fullName>
        <ecNumber evidence="1">2.7.7.65</ecNumber>
    </recommendedName>
</protein>
<dbReference type="GO" id="GO:0052621">
    <property type="term" value="F:diguanylate cyclase activity"/>
    <property type="evidence" value="ECO:0007669"/>
    <property type="project" value="UniProtKB-EC"/>
</dbReference>
<evidence type="ECO:0000313" key="5">
    <source>
        <dbReference type="EMBL" id="MFD2233929.1"/>
    </source>
</evidence>
<dbReference type="EMBL" id="JBHUIY010000014">
    <property type="protein sequence ID" value="MFD2233929.1"/>
    <property type="molecule type" value="Genomic_DNA"/>
</dbReference>
<comment type="catalytic activity">
    <reaction evidence="2">
        <text>2 GTP = 3',3'-c-di-GMP + 2 diphosphate</text>
        <dbReference type="Rhea" id="RHEA:24898"/>
        <dbReference type="ChEBI" id="CHEBI:33019"/>
        <dbReference type="ChEBI" id="CHEBI:37565"/>
        <dbReference type="ChEBI" id="CHEBI:58805"/>
        <dbReference type="EC" id="2.7.7.65"/>
    </reaction>
</comment>
<dbReference type="RefSeq" id="WP_377315827.1">
    <property type="nucleotide sequence ID" value="NZ_JBHUIY010000014.1"/>
</dbReference>
<dbReference type="SUPFAM" id="SSF55073">
    <property type="entry name" value="Nucleotide cyclase"/>
    <property type="match status" value="1"/>
</dbReference>
<dbReference type="InterPro" id="IPR000160">
    <property type="entry name" value="GGDEF_dom"/>
</dbReference>
<keyword evidence="3" id="KW-1133">Transmembrane helix</keyword>
<dbReference type="Pfam" id="PF00990">
    <property type="entry name" value="GGDEF"/>
    <property type="match status" value="1"/>
</dbReference>
<dbReference type="Gene3D" id="3.30.70.270">
    <property type="match status" value="1"/>
</dbReference>
<dbReference type="CDD" id="cd01949">
    <property type="entry name" value="GGDEF"/>
    <property type="match status" value="1"/>
</dbReference>
<dbReference type="Proteomes" id="UP001597296">
    <property type="component" value="Unassembled WGS sequence"/>
</dbReference>
<keyword evidence="3" id="KW-0812">Transmembrane</keyword>
<keyword evidence="5" id="KW-0808">Transferase</keyword>
<evidence type="ECO:0000313" key="6">
    <source>
        <dbReference type="Proteomes" id="UP001597296"/>
    </source>
</evidence>
<keyword evidence="3" id="KW-0472">Membrane</keyword>
<gene>
    <name evidence="5" type="ORF">ACFSNB_08930</name>
</gene>
<dbReference type="CDD" id="cd18774">
    <property type="entry name" value="PDC2_HK_sensor"/>
    <property type="match status" value="1"/>
</dbReference>
<evidence type="ECO:0000259" key="4">
    <source>
        <dbReference type="PROSITE" id="PS50887"/>
    </source>
</evidence>
<dbReference type="InterPro" id="IPR050469">
    <property type="entry name" value="Diguanylate_Cyclase"/>
</dbReference>
<dbReference type="InterPro" id="IPR043128">
    <property type="entry name" value="Rev_trsase/Diguanyl_cyclase"/>
</dbReference>
<keyword evidence="5" id="KW-0548">Nucleotidyltransferase</keyword>
<name>A0ABW5C9G2_9PROT</name>
<dbReference type="PROSITE" id="PS50887">
    <property type="entry name" value="GGDEF"/>
    <property type="match status" value="1"/>
</dbReference>
<accession>A0ABW5C9G2</accession>